<dbReference type="Pfam" id="PF02834">
    <property type="entry name" value="LigT_PEase"/>
    <property type="match status" value="1"/>
</dbReference>
<dbReference type="AlphaFoldDB" id="F5ZF16"/>
<feature type="active site" description="Proton donor" evidence="2">
    <location>
        <position position="79"/>
    </location>
</feature>
<dbReference type="InterPro" id="IPR004175">
    <property type="entry name" value="RNA_CPDase"/>
</dbReference>
<dbReference type="GO" id="GO:0008664">
    <property type="term" value="F:RNA 2',3'-cyclic 3'-phosphodiesterase activity"/>
    <property type="evidence" value="ECO:0007669"/>
    <property type="project" value="UniProtKB-EC"/>
</dbReference>
<dbReference type="GO" id="GO:0016874">
    <property type="term" value="F:ligase activity"/>
    <property type="evidence" value="ECO:0007669"/>
    <property type="project" value="UniProtKB-KW"/>
</dbReference>
<dbReference type="PANTHER" id="PTHR35561:SF1">
    <property type="entry name" value="RNA 2',3'-CYCLIC PHOSPHODIESTERASE"/>
    <property type="match status" value="1"/>
</dbReference>
<comment type="function">
    <text evidence="2">Hydrolyzes RNA 2',3'-cyclic phosphodiester to an RNA 2'-phosphomonoester.</text>
</comment>
<dbReference type="HOGENOM" id="CLU_1270093_0_0_6"/>
<keyword evidence="5" id="KW-0436">Ligase</keyword>
<feature type="short sequence motif" description="HXTX 2" evidence="2">
    <location>
        <begin position="161"/>
        <end position="164"/>
    </location>
</feature>
<dbReference type="PANTHER" id="PTHR35561">
    <property type="entry name" value="RNA 2',3'-CYCLIC PHOSPHODIESTERASE"/>
    <property type="match status" value="1"/>
</dbReference>
<feature type="short sequence motif" description="HXTX 1" evidence="2">
    <location>
        <begin position="79"/>
        <end position="82"/>
    </location>
</feature>
<dbReference type="InterPro" id="IPR014051">
    <property type="entry name" value="Phosphoesterase_HXTX"/>
</dbReference>
<feature type="region of interest" description="Disordered" evidence="3">
    <location>
        <begin position="33"/>
        <end position="69"/>
    </location>
</feature>
<feature type="active site" description="Proton acceptor" evidence="2">
    <location>
        <position position="161"/>
    </location>
</feature>
<accession>F5ZF16</accession>
<name>F5ZF16_ALTNA</name>
<dbReference type="SUPFAM" id="SSF55144">
    <property type="entry name" value="LigT-like"/>
    <property type="match status" value="1"/>
</dbReference>
<evidence type="ECO:0000313" key="6">
    <source>
        <dbReference type="Proteomes" id="UP000000683"/>
    </source>
</evidence>
<protein>
    <recommendedName>
        <fullName evidence="2">RNA 2',3'-cyclic phosphodiesterase</fullName>
        <shortName evidence="2">RNA 2',3'-CPDase</shortName>
        <ecNumber evidence="2">3.1.4.58</ecNumber>
    </recommendedName>
</protein>
<comment type="similarity">
    <text evidence="2">Belongs to the 2H phosphoesterase superfamily. ThpR family.</text>
</comment>
<dbReference type="eggNOG" id="COG1514">
    <property type="taxonomic scope" value="Bacteria"/>
</dbReference>
<evidence type="ECO:0000256" key="2">
    <source>
        <dbReference type="HAMAP-Rule" id="MF_01940"/>
    </source>
</evidence>
<keyword evidence="6" id="KW-1185">Reference proteome</keyword>
<evidence type="ECO:0000313" key="5">
    <source>
        <dbReference type="EMBL" id="AEF04793.1"/>
    </source>
</evidence>
<feature type="domain" description="Phosphoesterase HXTX" evidence="4">
    <location>
        <begin position="73"/>
        <end position="119"/>
    </location>
</feature>
<dbReference type="EC" id="3.1.4.58" evidence="2"/>
<dbReference type="Proteomes" id="UP000000683">
    <property type="component" value="Chromosome"/>
</dbReference>
<evidence type="ECO:0000256" key="3">
    <source>
        <dbReference type="SAM" id="MobiDB-lite"/>
    </source>
</evidence>
<dbReference type="InterPro" id="IPR009097">
    <property type="entry name" value="Cyclic_Pdiesterase"/>
</dbReference>
<dbReference type="HAMAP" id="MF_01940">
    <property type="entry name" value="RNA_CPDase"/>
    <property type="match status" value="1"/>
</dbReference>
<evidence type="ECO:0000256" key="1">
    <source>
        <dbReference type="ARBA" id="ARBA00022801"/>
    </source>
</evidence>
<sequence>MRCFIGLDLHSTEKLALDSWRQQALPEVTARNMFNLSEGRAHNEGRGNEGRRGKGKESKGKRRDSGASQPYAVNAANYHMTLSFLGHITHRQHEALVAELDTLIHAPFSLTLDTTGIWNGPKILFAAPQSPPAELMALAKSTRKAARAAAIEVDGKGFSPHVTVIRKATAALPVPLYTPHVEMHASAFHLFESVSTPQGVTYPVRQSWNLKHNMSVREKLRRGINDE</sequence>
<dbReference type="GO" id="GO:0004113">
    <property type="term" value="F:2',3'-cyclic-nucleotide 3'-phosphodiesterase activity"/>
    <property type="evidence" value="ECO:0007669"/>
    <property type="project" value="InterPro"/>
</dbReference>
<evidence type="ECO:0000259" key="4">
    <source>
        <dbReference type="Pfam" id="PF02834"/>
    </source>
</evidence>
<gene>
    <name evidence="5" type="ordered locus">ambt_16440</name>
</gene>
<dbReference type="KEGG" id="alt:ambt_16440"/>
<dbReference type="EMBL" id="CP002339">
    <property type="protein sequence ID" value="AEF04793.1"/>
    <property type="molecule type" value="Genomic_DNA"/>
</dbReference>
<reference evidence="5 6" key="1">
    <citation type="journal article" date="2011" name="J. Bacteriol.">
        <title>Complete genome sequence of the polycyclic aromatic hydrocarbon-degrading bacterium Alteromonas sp. strain SN2.</title>
        <authorList>
            <person name="Jin H.M."/>
            <person name="Jeong H."/>
            <person name="Moon E.J."/>
            <person name="Math R.K."/>
            <person name="Lee K."/>
            <person name="Kim H.J."/>
            <person name="Jeon C.O."/>
            <person name="Oh T.K."/>
            <person name="Kim J.F."/>
        </authorList>
    </citation>
    <scope>NUCLEOTIDE SEQUENCE [LARGE SCALE GENOMIC DNA]</scope>
    <source>
        <strain evidence="6">JCM 17741 / KACC 18427 / KCTC 11700BP / SN2</strain>
    </source>
</reference>
<comment type="catalytic activity">
    <reaction evidence="2">
        <text>a 3'-end 2',3'-cyclophospho-ribonucleotide-RNA + H2O = a 3'-end 2'-phospho-ribonucleotide-RNA + H(+)</text>
        <dbReference type="Rhea" id="RHEA:11828"/>
        <dbReference type="Rhea" id="RHEA-COMP:10464"/>
        <dbReference type="Rhea" id="RHEA-COMP:17353"/>
        <dbReference type="ChEBI" id="CHEBI:15377"/>
        <dbReference type="ChEBI" id="CHEBI:15378"/>
        <dbReference type="ChEBI" id="CHEBI:83064"/>
        <dbReference type="ChEBI" id="CHEBI:173113"/>
        <dbReference type="EC" id="3.1.4.58"/>
    </reaction>
</comment>
<dbReference type="Gene3D" id="3.90.1140.10">
    <property type="entry name" value="Cyclic phosphodiesterase"/>
    <property type="match status" value="1"/>
</dbReference>
<keyword evidence="1 2" id="KW-0378">Hydrolase</keyword>
<organism evidence="5 6">
    <name type="scientific">Alteromonas naphthalenivorans</name>
    <dbReference type="NCBI Taxonomy" id="715451"/>
    <lineage>
        <taxon>Bacteria</taxon>
        <taxon>Pseudomonadati</taxon>
        <taxon>Pseudomonadota</taxon>
        <taxon>Gammaproteobacteria</taxon>
        <taxon>Alteromonadales</taxon>
        <taxon>Alteromonadaceae</taxon>
        <taxon>Alteromonas/Salinimonas group</taxon>
        <taxon>Alteromonas</taxon>
    </lineage>
</organism>
<proteinExistence type="inferred from homology"/>
<dbReference type="NCBIfam" id="TIGR02258">
    <property type="entry name" value="2_5_ligase"/>
    <property type="match status" value="1"/>
</dbReference>
<dbReference type="OrthoDB" id="7061261at2"/>
<dbReference type="RefSeq" id="WP_013785715.1">
    <property type="nucleotide sequence ID" value="NC_015554.1"/>
</dbReference>
<feature type="compositionally biased region" description="Basic and acidic residues" evidence="3">
    <location>
        <begin position="39"/>
        <end position="58"/>
    </location>
</feature>